<feature type="transmembrane region" description="Helical" evidence="6">
    <location>
        <begin position="6"/>
        <end position="22"/>
    </location>
</feature>
<keyword evidence="5 6" id="KW-0472">Membrane</keyword>
<protein>
    <submittedName>
        <fullName evidence="8">Type II secretion system F family protein</fullName>
    </submittedName>
</protein>
<dbReference type="Pfam" id="PF00482">
    <property type="entry name" value="T2SSF"/>
    <property type="match status" value="1"/>
</dbReference>
<accession>A0A0D6IAR5</accession>
<evidence type="ECO:0000256" key="2">
    <source>
        <dbReference type="ARBA" id="ARBA00022475"/>
    </source>
</evidence>
<dbReference type="PANTHER" id="PTHR35007">
    <property type="entry name" value="INTEGRAL MEMBRANE PROTEIN-RELATED"/>
    <property type="match status" value="1"/>
</dbReference>
<feature type="domain" description="Type II secretion system protein GspF" evidence="7">
    <location>
        <begin position="142"/>
        <end position="268"/>
    </location>
</feature>
<reference evidence="8" key="1">
    <citation type="submission" date="2022-12" db="EMBL/GenBank/DDBJ databases">
        <authorList>
            <person name="Voronina O.L."/>
            <person name="Kunda M.S."/>
            <person name="Ryzhova N."/>
            <person name="Aksenova E.I."/>
        </authorList>
    </citation>
    <scope>NUCLEOTIDE SEQUENCE</scope>
    <source>
        <strain evidence="8">SCCH136:Ach223948</strain>
    </source>
</reference>
<comment type="caution">
    <text evidence="8">The sequence shown here is derived from an EMBL/GenBank/DDBJ whole genome shotgun (WGS) entry which is preliminary data.</text>
</comment>
<dbReference type="PANTHER" id="PTHR35007:SF1">
    <property type="entry name" value="PILUS ASSEMBLY PROTEIN"/>
    <property type="match status" value="1"/>
</dbReference>
<dbReference type="eggNOG" id="COG4965">
    <property type="taxonomic scope" value="Bacteria"/>
</dbReference>
<feature type="transmembrane region" description="Helical" evidence="6">
    <location>
        <begin position="110"/>
        <end position="128"/>
    </location>
</feature>
<keyword evidence="2" id="KW-1003">Cell membrane</keyword>
<feature type="transmembrane region" description="Helical" evidence="6">
    <location>
        <begin position="251"/>
        <end position="271"/>
    </location>
</feature>
<evidence type="ECO:0000256" key="4">
    <source>
        <dbReference type="ARBA" id="ARBA00022989"/>
    </source>
</evidence>
<gene>
    <name evidence="8" type="ORF">O9570_24025</name>
</gene>
<dbReference type="GO" id="GO:0005886">
    <property type="term" value="C:plasma membrane"/>
    <property type="evidence" value="ECO:0007669"/>
    <property type="project" value="UniProtKB-SubCell"/>
</dbReference>
<evidence type="ECO:0000256" key="6">
    <source>
        <dbReference type="SAM" id="Phobius"/>
    </source>
</evidence>
<evidence type="ECO:0000313" key="8">
    <source>
        <dbReference type="EMBL" id="MCZ8404549.1"/>
    </source>
</evidence>
<feature type="transmembrane region" description="Helical" evidence="6">
    <location>
        <begin position="85"/>
        <end position="104"/>
    </location>
</feature>
<name>A0A0D6IAR5_ALCXX</name>
<dbReference type="AlphaFoldDB" id="A0A0D6IAR5"/>
<evidence type="ECO:0000259" key="7">
    <source>
        <dbReference type="Pfam" id="PF00482"/>
    </source>
</evidence>
<comment type="subcellular location">
    <subcellularLocation>
        <location evidence="1">Cell membrane</location>
        <topology evidence="1">Multi-pass membrane protein</topology>
    </subcellularLocation>
</comment>
<dbReference type="Proteomes" id="UP001141992">
    <property type="component" value="Unassembled WGS sequence"/>
</dbReference>
<evidence type="ECO:0000313" key="9">
    <source>
        <dbReference type="Proteomes" id="UP001141992"/>
    </source>
</evidence>
<evidence type="ECO:0000256" key="3">
    <source>
        <dbReference type="ARBA" id="ARBA00022692"/>
    </source>
</evidence>
<evidence type="ECO:0000256" key="1">
    <source>
        <dbReference type="ARBA" id="ARBA00004651"/>
    </source>
</evidence>
<dbReference type="GeneID" id="75278201"/>
<keyword evidence="3 6" id="KW-0812">Transmembrane</keyword>
<dbReference type="RefSeq" id="WP_020928803.1">
    <property type="nucleotide sequence ID" value="NZ_CABIYZ010000005.1"/>
</dbReference>
<dbReference type="KEGG" id="axx:ERS451415_04323"/>
<sequence length="309" mass="33656">MLQAGVVAGLALVLALAAVLLWRHANSGQRRAASSAFLEDQLRRSRGAPVSDKMPFAQGSRALRSGFSRWDMLLLQGGVRQSPAFYARLALPILAGALLAWTLLGWLSGLVTLVLLAVFAYFLLWLRADRRQRRRVSQLPAFLDNIVRLVTIGNSMAAAFQTAAASTDEPLREVVETAAALSRSAKELDAALVQVSRQYDMKELYMVAAVVSVALRFGGRSDQVLERMAAFMRDIGQARAELSASSAEIRLSAWILALLPLGIAGFIMVANNDLFMGLWVDPLGFKMLLTAVCLQVAGSYILYRMAKAI</sequence>
<proteinExistence type="predicted"/>
<dbReference type="EMBL" id="JAPZVI010000026">
    <property type="protein sequence ID" value="MCZ8404549.1"/>
    <property type="molecule type" value="Genomic_DNA"/>
</dbReference>
<dbReference type="InterPro" id="IPR018076">
    <property type="entry name" value="T2SS_GspF_dom"/>
</dbReference>
<organism evidence="8 9">
    <name type="scientific">Alcaligenes xylosoxydans xylosoxydans</name>
    <name type="common">Achromobacter xylosoxidans</name>
    <dbReference type="NCBI Taxonomy" id="85698"/>
    <lineage>
        <taxon>Bacteria</taxon>
        <taxon>Pseudomonadati</taxon>
        <taxon>Pseudomonadota</taxon>
        <taxon>Betaproteobacteria</taxon>
        <taxon>Burkholderiales</taxon>
        <taxon>Alcaligenaceae</taxon>
        <taxon>Achromobacter</taxon>
    </lineage>
</organism>
<keyword evidence="4 6" id="KW-1133">Transmembrane helix</keyword>
<evidence type="ECO:0000256" key="5">
    <source>
        <dbReference type="ARBA" id="ARBA00023136"/>
    </source>
</evidence>
<feature type="transmembrane region" description="Helical" evidence="6">
    <location>
        <begin position="283"/>
        <end position="303"/>
    </location>
</feature>